<reference evidence="6" key="1">
    <citation type="submission" date="2022-02" db="EMBL/GenBank/DDBJ databases">
        <authorList>
            <person name="Leng L."/>
        </authorList>
    </citation>
    <scope>NUCLEOTIDE SEQUENCE</scope>
    <source>
        <strain evidence="6">JI</strain>
    </source>
</reference>
<dbReference type="RefSeq" id="WP_277443418.1">
    <property type="nucleotide sequence ID" value="NZ_JAKOAV010000010.1"/>
</dbReference>
<dbReference type="PANTHER" id="PTHR33525">
    <property type="match status" value="1"/>
</dbReference>
<dbReference type="InterPro" id="IPR014626">
    <property type="entry name" value="Sig_transdc_resp-reg_put"/>
</dbReference>
<evidence type="ECO:0000256" key="2">
    <source>
        <dbReference type="ARBA" id="ARBA00024867"/>
    </source>
</evidence>
<dbReference type="CDD" id="cd17569">
    <property type="entry name" value="REC_HupR-like"/>
    <property type="match status" value="1"/>
</dbReference>
<dbReference type="SUPFAM" id="SSF52172">
    <property type="entry name" value="CheY-like"/>
    <property type="match status" value="1"/>
</dbReference>
<dbReference type="PIRSF" id="PIRSF036883">
    <property type="entry name" value="RR_HD-GYP_mod"/>
    <property type="match status" value="1"/>
</dbReference>
<sequence length="393" mass="44134">MKKSIIFVDDEPNIIQGLKRMLRSERDNWVMFFAGSGKEALDILSNNHIDIIVTDMRMPEMDGAELLEQVANHYPGTVRIVLSGHSDREMILRSTKFTHQFLIKPCDADTLKYTLERACLLQGLVRDEELLRLINGIVNLPSLPDKLAMLLKEIQAPDSSLKKIGDIIAQDVTMTARVLQMVNSAFFGLPKRVTNPQQAVTLLGTDTIKGLVLYVNIFSAIEPTTEVVFSMEALWRHSIMVGNIAKSIAYLELNDQELADEAFITGMLHDIGKLLLSQVPKYNQGIKHLPNEKRINFVDAEYELMGTSHSEVGAYLLGLWGFSDSVVKSVAYHHTPVKSMSVEFTPLTAVHVANALELQEDCIDLTYLESLNLTNKIAVWMELCNKTKKEVYA</sequence>
<organism evidence="6 7">
    <name type="scientific">Pelotomaculum isophthalicicum JI</name>
    <dbReference type="NCBI Taxonomy" id="947010"/>
    <lineage>
        <taxon>Bacteria</taxon>
        <taxon>Bacillati</taxon>
        <taxon>Bacillota</taxon>
        <taxon>Clostridia</taxon>
        <taxon>Eubacteriales</taxon>
        <taxon>Desulfotomaculaceae</taxon>
        <taxon>Pelotomaculum</taxon>
    </lineage>
</organism>
<evidence type="ECO:0000313" key="6">
    <source>
        <dbReference type="EMBL" id="MDF9408129.1"/>
    </source>
</evidence>
<dbReference type="EMBL" id="JAKOAV010000010">
    <property type="protein sequence ID" value="MDF9408129.1"/>
    <property type="molecule type" value="Genomic_DNA"/>
</dbReference>
<keyword evidence="7" id="KW-1185">Reference proteome</keyword>
<dbReference type="InterPro" id="IPR013976">
    <property type="entry name" value="HDOD"/>
</dbReference>
<dbReference type="Proteomes" id="UP001154312">
    <property type="component" value="Unassembled WGS sequence"/>
</dbReference>
<dbReference type="CDD" id="cd00077">
    <property type="entry name" value="HDc"/>
    <property type="match status" value="1"/>
</dbReference>
<evidence type="ECO:0000259" key="5">
    <source>
        <dbReference type="PROSITE" id="PS51833"/>
    </source>
</evidence>
<dbReference type="InterPro" id="IPR011006">
    <property type="entry name" value="CheY-like_superfamily"/>
</dbReference>
<feature type="domain" description="HDOD" evidence="5">
    <location>
        <begin position="140"/>
        <end position="336"/>
    </location>
</feature>
<dbReference type="Pfam" id="PF00072">
    <property type="entry name" value="Response_reg"/>
    <property type="match status" value="1"/>
</dbReference>
<comment type="function">
    <text evidence="2">May play the central regulatory role in sporulation. It may be an element of the effector pathway responsible for the activation of sporulation genes in response to nutritional stress. Spo0A may act in concert with spo0H (a sigma factor) to control the expression of some genes that are critical to the sporulation process.</text>
</comment>
<dbReference type="PROSITE" id="PS51833">
    <property type="entry name" value="HDOD"/>
    <property type="match status" value="1"/>
</dbReference>
<dbReference type="InterPro" id="IPR003607">
    <property type="entry name" value="HD/PDEase_dom"/>
</dbReference>
<dbReference type="SUPFAM" id="SSF109604">
    <property type="entry name" value="HD-domain/PDEase-like"/>
    <property type="match status" value="1"/>
</dbReference>
<dbReference type="PANTHER" id="PTHR33525:SF3">
    <property type="entry name" value="RIBONUCLEASE Y"/>
    <property type="match status" value="1"/>
</dbReference>
<dbReference type="Gene3D" id="3.40.50.2300">
    <property type="match status" value="1"/>
</dbReference>
<evidence type="ECO:0000313" key="7">
    <source>
        <dbReference type="Proteomes" id="UP001154312"/>
    </source>
</evidence>
<dbReference type="NCBIfam" id="TIGR00277">
    <property type="entry name" value="HDIG"/>
    <property type="match status" value="1"/>
</dbReference>
<dbReference type="Pfam" id="PF08668">
    <property type="entry name" value="HDOD"/>
    <property type="match status" value="1"/>
</dbReference>
<dbReference type="InterPro" id="IPR052340">
    <property type="entry name" value="RNase_Y/CdgJ"/>
</dbReference>
<evidence type="ECO:0000256" key="3">
    <source>
        <dbReference type="PROSITE-ProRule" id="PRU00169"/>
    </source>
</evidence>
<name>A0A9X4H635_9FIRM</name>
<dbReference type="SMART" id="SM00448">
    <property type="entry name" value="REC"/>
    <property type="match status" value="1"/>
</dbReference>
<feature type="domain" description="Response regulatory" evidence="4">
    <location>
        <begin position="4"/>
        <end position="119"/>
    </location>
</feature>
<feature type="modified residue" description="4-aspartylphosphate" evidence="3">
    <location>
        <position position="55"/>
    </location>
</feature>
<accession>A0A9X4H635</accession>
<dbReference type="GO" id="GO:0000160">
    <property type="term" value="P:phosphorelay signal transduction system"/>
    <property type="evidence" value="ECO:0007669"/>
    <property type="project" value="InterPro"/>
</dbReference>
<dbReference type="PROSITE" id="PS50110">
    <property type="entry name" value="RESPONSE_REGULATORY"/>
    <property type="match status" value="1"/>
</dbReference>
<dbReference type="InterPro" id="IPR001789">
    <property type="entry name" value="Sig_transdc_resp-reg_receiver"/>
</dbReference>
<dbReference type="InterPro" id="IPR006675">
    <property type="entry name" value="HDIG_dom"/>
</dbReference>
<evidence type="ECO:0000259" key="4">
    <source>
        <dbReference type="PROSITE" id="PS50110"/>
    </source>
</evidence>
<dbReference type="Gene3D" id="1.10.3210.10">
    <property type="entry name" value="Hypothetical protein af1432"/>
    <property type="match status" value="1"/>
</dbReference>
<dbReference type="AlphaFoldDB" id="A0A9X4H635"/>
<keyword evidence="3" id="KW-0597">Phosphoprotein</keyword>
<protein>
    <recommendedName>
        <fullName evidence="1">Stage 0 sporulation protein A homolog</fullName>
    </recommendedName>
</protein>
<gene>
    <name evidence="6" type="ORF">L7E55_07105</name>
</gene>
<proteinExistence type="predicted"/>
<comment type="caution">
    <text evidence="6">The sequence shown here is derived from an EMBL/GenBank/DDBJ whole genome shotgun (WGS) entry which is preliminary data.</text>
</comment>
<evidence type="ECO:0000256" key="1">
    <source>
        <dbReference type="ARBA" id="ARBA00018672"/>
    </source>
</evidence>